<protein>
    <submittedName>
        <fullName evidence="1">Uncharacterized protein</fullName>
    </submittedName>
</protein>
<gene>
    <name evidence="1" type="ORF">HJG63_010259</name>
</gene>
<dbReference type="EMBL" id="JACASE010000002">
    <property type="protein sequence ID" value="KAF6495980.1"/>
    <property type="molecule type" value="Genomic_DNA"/>
</dbReference>
<evidence type="ECO:0000313" key="2">
    <source>
        <dbReference type="Proteomes" id="UP000593571"/>
    </source>
</evidence>
<keyword evidence="2" id="KW-1185">Reference proteome</keyword>
<reference evidence="1 2" key="1">
    <citation type="journal article" date="2020" name="Nature">
        <title>Six reference-quality genomes reveal evolution of bat adaptations.</title>
        <authorList>
            <person name="Jebb D."/>
            <person name="Huang Z."/>
            <person name="Pippel M."/>
            <person name="Hughes G.M."/>
            <person name="Lavrichenko K."/>
            <person name="Devanna P."/>
            <person name="Winkler S."/>
            <person name="Jermiin L.S."/>
            <person name="Skirmuntt E.C."/>
            <person name="Katzourakis A."/>
            <person name="Burkitt-Gray L."/>
            <person name="Ray D.A."/>
            <person name="Sullivan K.A.M."/>
            <person name="Roscito J.G."/>
            <person name="Kirilenko B.M."/>
            <person name="Davalos L.M."/>
            <person name="Corthals A.P."/>
            <person name="Power M.L."/>
            <person name="Jones G."/>
            <person name="Ransome R.D."/>
            <person name="Dechmann D.K.N."/>
            <person name="Locatelli A.G."/>
            <person name="Puechmaille S.J."/>
            <person name="Fedrigo O."/>
            <person name="Jarvis E.D."/>
            <person name="Hiller M."/>
            <person name="Vernes S.C."/>
            <person name="Myers E.W."/>
            <person name="Teeling E.C."/>
        </authorList>
    </citation>
    <scope>NUCLEOTIDE SEQUENCE [LARGE SCALE GENOMIC DNA]</scope>
    <source>
        <strain evidence="1">MRouAeg1</strain>
        <tissue evidence="1">Muscle</tissue>
    </source>
</reference>
<proteinExistence type="predicted"/>
<dbReference type="Proteomes" id="UP000593571">
    <property type="component" value="Unassembled WGS sequence"/>
</dbReference>
<accession>A0A7J8JHN8</accession>
<sequence length="133" mass="15141">MRIASFHWLKATCMEMRITRDCGTVSEFLAVGTCGLFRRNLPAQRENSWACFLLSLPPLPPKRSLELFPSPWRLCMRPSLKEIRANNAEIMRACTLFASSLHSLGSVSRFCLFCPMPPQFLPLSLFRIHPRGG</sequence>
<organism evidence="1 2">
    <name type="scientific">Rousettus aegyptiacus</name>
    <name type="common">Egyptian fruit bat</name>
    <name type="synonym">Pteropus aegyptiacus</name>
    <dbReference type="NCBI Taxonomy" id="9407"/>
    <lineage>
        <taxon>Eukaryota</taxon>
        <taxon>Metazoa</taxon>
        <taxon>Chordata</taxon>
        <taxon>Craniata</taxon>
        <taxon>Vertebrata</taxon>
        <taxon>Euteleostomi</taxon>
        <taxon>Mammalia</taxon>
        <taxon>Eutheria</taxon>
        <taxon>Laurasiatheria</taxon>
        <taxon>Chiroptera</taxon>
        <taxon>Yinpterochiroptera</taxon>
        <taxon>Pteropodoidea</taxon>
        <taxon>Pteropodidae</taxon>
        <taxon>Rousettinae</taxon>
        <taxon>Rousettus</taxon>
    </lineage>
</organism>
<comment type="caution">
    <text evidence="1">The sequence shown here is derived from an EMBL/GenBank/DDBJ whole genome shotgun (WGS) entry which is preliminary data.</text>
</comment>
<name>A0A7J8JHN8_ROUAE</name>
<dbReference type="AlphaFoldDB" id="A0A7J8JHN8"/>
<evidence type="ECO:0000313" key="1">
    <source>
        <dbReference type="EMBL" id="KAF6495980.1"/>
    </source>
</evidence>